<evidence type="ECO:0008006" key="5">
    <source>
        <dbReference type="Google" id="ProtNLM"/>
    </source>
</evidence>
<dbReference type="Proteomes" id="UP001198034">
    <property type="component" value="Unassembled WGS sequence"/>
</dbReference>
<keyword evidence="4" id="KW-1185">Reference proteome</keyword>
<feature type="compositionally biased region" description="Low complexity" evidence="1">
    <location>
        <begin position="72"/>
        <end position="90"/>
    </location>
</feature>
<feature type="signal peptide" evidence="2">
    <location>
        <begin position="1"/>
        <end position="23"/>
    </location>
</feature>
<organism evidence="3 4">
    <name type="scientific">Deefgea salmonis</name>
    <dbReference type="NCBI Taxonomy" id="2875502"/>
    <lineage>
        <taxon>Bacteria</taxon>
        <taxon>Pseudomonadati</taxon>
        <taxon>Pseudomonadota</taxon>
        <taxon>Betaproteobacteria</taxon>
        <taxon>Neisseriales</taxon>
        <taxon>Chitinibacteraceae</taxon>
        <taxon>Deefgea</taxon>
    </lineage>
</organism>
<comment type="caution">
    <text evidence="3">The sequence shown here is derived from an EMBL/GenBank/DDBJ whole genome shotgun (WGS) entry which is preliminary data.</text>
</comment>
<dbReference type="EMBL" id="JAJAWG010000014">
    <property type="protein sequence ID" value="MCB5197415.1"/>
    <property type="molecule type" value="Genomic_DNA"/>
</dbReference>
<evidence type="ECO:0000313" key="4">
    <source>
        <dbReference type="Proteomes" id="UP001198034"/>
    </source>
</evidence>
<keyword evidence="2" id="KW-0732">Signal</keyword>
<evidence type="ECO:0000313" key="3">
    <source>
        <dbReference type="EMBL" id="MCB5197415.1"/>
    </source>
</evidence>
<dbReference type="RefSeq" id="WP_226765110.1">
    <property type="nucleotide sequence ID" value="NZ_JAJAWG010000014.1"/>
</dbReference>
<protein>
    <recommendedName>
        <fullName evidence="5">Lipoprotein</fullName>
    </recommendedName>
</protein>
<evidence type="ECO:0000256" key="2">
    <source>
        <dbReference type="SAM" id="SignalP"/>
    </source>
</evidence>
<name>A0ABS8BNW4_9NEIS</name>
<evidence type="ECO:0000256" key="1">
    <source>
        <dbReference type="SAM" id="MobiDB-lite"/>
    </source>
</evidence>
<sequence>MFKLPVVLILALLLNGCAVVTTAALVGSVAVGVTTSAVGLAYDATKMVATGTVAAGGMAIDAMSASKPASNTQVSTPPQTTVQVMPLKDQ</sequence>
<gene>
    <name evidence="3" type="ORF">LG219_14210</name>
</gene>
<feature type="region of interest" description="Disordered" evidence="1">
    <location>
        <begin position="67"/>
        <end position="90"/>
    </location>
</feature>
<feature type="chain" id="PRO_5045247216" description="Lipoprotein" evidence="2">
    <location>
        <begin position="24"/>
        <end position="90"/>
    </location>
</feature>
<reference evidence="3 4" key="1">
    <citation type="submission" date="2021-10" db="EMBL/GenBank/DDBJ databases">
        <authorList>
            <person name="Chen M."/>
        </authorList>
    </citation>
    <scope>NUCLEOTIDE SEQUENCE [LARGE SCALE GENOMIC DNA]</scope>
    <source>
        <strain evidence="3 4">H3-26</strain>
    </source>
</reference>
<accession>A0ABS8BNW4</accession>
<proteinExistence type="predicted"/>